<dbReference type="InterPro" id="IPR039368">
    <property type="entry name" value="AHAS_TPP"/>
</dbReference>
<dbReference type="UniPathway" id="UPA00047">
    <property type="reaction ID" value="UER00055"/>
</dbReference>
<evidence type="ECO:0000313" key="20">
    <source>
        <dbReference type="Proteomes" id="UP000271708"/>
    </source>
</evidence>
<dbReference type="Pfam" id="PF02775">
    <property type="entry name" value="TPP_enzyme_C"/>
    <property type="match status" value="1"/>
</dbReference>
<dbReference type="SUPFAM" id="SSF52467">
    <property type="entry name" value="DHS-like NAD/FAD-binding domain"/>
    <property type="match status" value="1"/>
</dbReference>
<dbReference type="GO" id="GO:0009097">
    <property type="term" value="P:isoleucine biosynthetic process"/>
    <property type="evidence" value="ECO:0007669"/>
    <property type="project" value="UniProtKB-UniPathway"/>
</dbReference>
<sequence>MSDSATQSSTPPAPSPASIARQAQAAHPPAPVPVTGAQSLVLSLESVGAEVVFGIPGGAILPAYDPLMDSVKVRHILVRHEQGAGHAAEGYATATGKVGVCMATSGPGATNLVTAIADAYMDSVPMVAITGQVASAAIGTDAFQEADIRGITMPITKHNYLVTDAAEIPRVIAEAFHVASTGRPGPVLVDIAKDALQARTTFAWPPQVDLPGYHPVTKPHAKQIREAAKLIAASRQPVLYVGGGVIRAGAHEELAALVEATGIPVVTTLMARGAFPDQHPLHLGMPGMHGSVAAVTALQRADLLITLGARFDDRVTGQLSSFAPDAKVIHADIDPAEIGKNRIADVPIVGDAKAIIAELTAAVAASEAPRPDLSGWVRRTQGWARSYPVGYTPSEDPGALAPQLVIETIGRIAGPEAVYAAGVGQHQMWAAQFIDYERPGSWLNSGGAGTMGYSVPAAMGAKVGQPDRVVWAIDGDGCFQMTNQELATCVINDIPIKVAIINNSSLGMVRQWQSLFYDKRYSNTDLHTSVGSRVPDFVKLADAYGCVGLRCERPEDVEETIRQAMAINDRPVVVDFVVERDAMVWPMVPAGVSNDAIQIARDAAPQWDREDSDAVEQSTDADHSSQTSTADQDA</sequence>
<dbReference type="KEGG" id="jme:EEW87_010240"/>
<evidence type="ECO:0000313" key="19">
    <source>
        <dbReference type="EMBL" id="QFQ30587.2"/>
    </source>
</evidence>
<dbReference type="InterPro" id="IPR012000">
    <property type="entry name" value="Thiamin_PyroP_enz_cen_dom"/>
</dbReference>
<dbReference type="RefSeq" id="WP_123093314.1">
    <property type="nucleotide sequence ID" value="NZ_CP044548.2"/>
</dbReference>
<dbReference type="SUPFAM" id="SSF52518">
    <property type="entry name" value="Thiamin diphosphate-binding fold (THDP-binding)"/>
    <property type="match status" value="2"/>
</dbReference>
<dbReference type="InterPro" id="IPR029035">
    <property type="entry name" value="DHS-like_NAD/FAD-binding_dom"/>
</dbReference>
<dbReference type="PROSITE" id="PS00187">
    <property type="entry name" value="TPP_ENZYMES"/>
    <property type="match status" value="1"/>
</dbReference>
<evidence type="ECO:0000256" key="4">
    <source>
        <dbReference type="ARBA" id="ARBA00013145"/>
    </source>
</evidence>
<comment type="catalytic activity">
    <reaction evidence="13 14">
        <text>2 pyruvate + H(+) = (2S)-2-acetolactate + CO2</text>
        <dbReference type="Rhea" id="RHEA:25249"/>
        <dbReference type="ChEBI" id="CHEBI:15361"/>
        <dbReference type="ChEBI" id="CHEBI:15378"/>
        <dbReference type="ChEBI" id="CHEBI:16526"/>
        <dbReference type="ChEBI" id="CHEBI:58476"/>
        <dbReference type="EC" id="2.2.1.6"/>
    </reaction>
</comment>
<dbReference type="NCBIfam" id="TIGR00118">
    <property type="entry name" value="acolac_lg"/>
    <property type="match status" value="1"/>
</dbReference>
<comment type="pathway">
    <text evidence="1 14">Amino-acid biosynthesis; L-isoleucine biosynthesis; L-isoleucine from 2-oxobutanoate: step 1/4.</text>
</comment>
<evidence type="ECO:0000256" key="11">
    <source>
        <dbReference type="ARBA" id="ARBA00023052"/>
    </source>
</evidence>
<dbReference type="GO" id="GO:0050660">
    <property type="term" value="F:flavin adenine dinucleotide binding"/>
    <property type="evidence" value="ECO:0007669"/>
    <property type="project" value="InterPro"/>
</dbReference>
<dbReference type="FunFam" id="3.40.50.970:FF:000007">
    <property type="entry name" value="Acetolactate synthase"/>
    <property type="match status" value="1"/>
</dbReference>
<feature type="region of interest" description="Disordered" evidence="15">
    <location>
        <begin position="1"/>
        <end position="31"/>
    </location>
</feature>
<evidence type="ECO:0000256" key="7">
    <source>
        <dbReference type="ARBA" id="ARBA00022679"/>
    </source>
</evidence>
<dbReference type="EC" id="2.2.1.6" evidence="4 14"/>
<evidence type="ECO:0000256" key="10">
    <source>
        <dbReference type="ARBA" id="ARBA00022842"/>
    </source>
</evidence>
<keyword evidence="10 14" id="KW-0460">Magnesium</keyword>
<dbReference type="InterPro" id="IPR012001">
    <property type="entry name" value="Thiamin_PyroP_enz_TPP-bd_dom"/>
</dbReference>
<evidence type="ECO:0000256" key="12">
    <source>
        <dbReference type="ARBA" id="ARBA00023304"/>
    </source>
</evidence>
<evidence type="ECO:0000256" key="14">
    <source>
        <dbReference type="RuleBase" id="RU003591"/>
    </source>
</evidence>
<dbReference type="InterPro" id="IPR000399">
    <property type="entry name" value="TPP-bd_CS"/>
</dbReference>
<dbReference type="Pfam" id="PF00205">
    <property type="entry name" value="TPP_enzyme_M"/>
    <property type="match status" value="1"/>
</dbReference>
<dbReference type="InterPro" id="IPR045229">
    <property type="entry name" value="TPP_enz"/>
</dbReference>
<dbReference type="AlphaFoldDB" id="A0A5P8FLZ7"/>
<feature type="compositionally biased region" description="Low complexity" evidence="15">
    <location>
        <begin position="1"/>
        <end position="27"/>
    </location>
</feature>
<dbReference type="NCBIfam" id="NF005860">
    <property type="entry name" value="PRK07789.1"/>
    <property type="match status" value="1"/>
</dbReference>
<keyword evidence="5 14" id="KW-0028">Amino-acid biosynthesis</keyword>
<keyword evidence="11 14" id="KW-0786">Thiamine pyrophosphate</keyword>
<evidence type="ECO:0000259" key="17">
    <source>
        <dbReference type="Pfam" id="PF02775"/>
    </source>
</evidence>
<comment type="cofactor">
    <cofactor evidence="14">
        <name>Mg(2+)</name>
        <dbReference type="ChEBI" id="CHEBI:18420"/>
    </cofactor>
    <text evidence="14">Binds 1 Mg(2+) ion per subunit.</text>
</comment>
<dbReference type="GO" id="GO:0000287">
    <property type="term" value="F:magnesium ion binding"/>
    <property type="evidence" value="ECO:0007669"/>
    <property type="project" value="UniProtKB-UniRule"/>
</dbReference>
<reference evidence="19 20" key="1">
    <citation type="submission" date="2019-09" db="EMBL/GenBank/DDBJ databases">
        <title>Complete Genome Sequence of Janibacter melonis M714 with both human health impact and industrial applications.</title>
        <authorList>
            <person name="Jin M."/>
            <person name="Zhao Q.R."/>
        </authorList>
    </citation>
    <scope>NUCLEOTIDE SEQUENCE [LARGE SCALE GENOMIC DNA]</scope>
    <source>
        <strain evidence="19 20">M714</strain>
    </source>
</reference>
<keyword evidence="7 14" id="KW-0808">Transferase</keyword>
<evidence type="ECO:0000259" key="18">
    <source>
        <dbReference type="Pfam" id="PF02776"/>
    </source>
</evidence>
<evidence type="ECO:0000256" key="1">
    <source>
        <dbReference type="ARBA" id="ARBA00004974"/>
    </source>
</evidence>
<evidence type="ECO:0000256" key="9">
    <source>
        <dbReference type="ARBA" id="ARBA00022827"/>
    </source>
</evidence>
<feature type="domain" description="Thiamine pyrophosphate enzyme TPP-binding" evidence="17">
    <location>
        <begin position="422"/>
        <end position="576"/>
    </location>
</feature>
<proteinExistence type="inferred from homology"/>
<dbReference type="GeneID" id="59161545"/>
<dbReference type="Gene3D" id="3.40.50.970">
    <property type="match status" value="2"/>
</dbReference>
<dbReference type="PANTHER" id="PTHR18968:SF13">
    <property type="entry name" value="ACETOLACTATE SYNTHASE CATALYTIC SUBUNIT, MITOCHONDRIAL"/>
    <property type="match status" value="1"/>
</dbReference>
<evidence type="ECO:0000256" key="6">
    <source>
        <dbReference type="ARBA" id="ARBA00022630"/>
    </source>
</evidence>
<name>A0A5P8FLZ7_9MICO</name>
<dbReference type="InterPro" id="IPR011766">
    <property type="entry name" value="TPP_enzyme_TPP-bd"/>
</dbReference>
<keyword evidence="12 14" id="KW-0100">Branched-chain amino acid biosynthesis</keyword>
<dbReference type="InterPro" id="IPR012846">
    <property type="entry name" value="Acetolactate_synth_lsu"/>
</dbReference>
<evidence type="ECO:0000256" key="3">
    <source>
        <dbReference type="ARBA" id="ARBA00007812"/>
    </source>
</evidence>
<dbReference type="Proteomes" id="UP000271708">
    <property type="component" value="Chromosome"/>
</dbReference>
<dbReference type="UniPathway" id="UPA00049">
    <property type="reaction ID" value="UER00059"/>
</dbReference>
<keyword evidence="8 14" id="KW-0479">Metal-binding</keyword>
<keyword evidence="9" id="KW-0274">FAD</keyword>
<gene>
    <name evidence="19" type="ORF">EEW87_010240</name>
</gene>
<evidence type="ECO:0000256" key="8">
    <source>
        <dbReference type="ARBA" id="ARBA00022723"/>
    </source>
</evidence>
<evidence type="ECO:0000256" key="5">
    <source>
        <dbReference type="ARBA" id="ARBA00022605"/>
    </source>
</evidence>
<accession>A0A5P8FLZ7</accession>
<dbReference type="GO" id="GO:0009099">
    <property type="term" value="P:L-valine biosynthetic process"/>
    <property type="evidence" value="ECO:0007669"/>
    <property type="project" value="UniProtKB-UniPathway"/>
</dbReference>
<comment type="cofactor">
    <cofactor evidence="14">
        <name>thiamine diphosphate</name>
        <dbReference type="ChEBI" id="CHEBI:58937"/>
    </cofactor>
    <text evidence="14">Binds 1 thiamine pyrophosphate per subunit.</text>
</comment>
<feature type="domain" description="Thiamine pyrophosphate enzyme central" evidence="16">
    <location>
        <begin position="224"/>
        <end position="359"/>
    </location>
</feature>
<feature type="region of interest" description="Disordered" evidence="15">
    <location>
        <begin position="602"/>
        <end position="634"/>
    </location>
</feature>
<feature type="compositionally biased region" description="Polar residues" evidence="15">
    <location>
        <begin position="624"/>
        <end position="634"/>
    </location>
</feature>
<dbReference type="Gene3D" id="3.40.50.1220">
    <property type="entry name" value="TPP-binding domain"/>
    <property type="match status" value="1"/>
</dbReference>
<evidence type="ECO:0000259" key="16">
    <source>
        <dbReference type="Pfam" id="PF00205"/>
    </source>
</evidence>
<comment type="pathway">
    <text evidence="2 14">Amino-acid biosynthesis; L-valine biosynthesis; L-valine from pyruvate: step 1/4.</text>
</comment>
<comment type="similarity">
    <text evidence="3 14">Belongs to the TPP enzyme family.</text>
</comment>
<dbReference type="EMBL" id="CP044548">
    <property type="protein sequence ID" value="QFQ30587.2"/>
    <property type="molecule type" value="Genomic_DNA"/>
</dbReference>
<dbReference type="FunFam" id="3.40.50.970:FF:000016">
    <property type="entry name" value="Acetolactate synthase"/>
    <property type="match status" value="1"/>
</dbReference>
<dbReference type="PANTHER" id="PTHR18968">
    <property type="entry name" value="THIAMINE PYROPHOSPHATE ENZYMES"/>
    <property type="match status" value="1"/>
</dbReference>
<dbReference type="GO" id="GO:0003984">
    <property type="term" value="F:acetolactate synthase activity"/>
    <property type="evidence" value="ECO:0007669"/>
    <property type="project" value="UniProtKB-EC"/>
</dbReference>
<feature type="domain" description="Thiamine pyrophosphate enzyme N-terminal TPP-binding" evidence="18">
    <location>
        <begin position="35"/>
        <end position="148"/>
    </location>
</feature>
<protein>
    <recommendedName>
        <fullName evidence="4 14">Acetolactate synthase</fullName>
        <ecNumber evidence="4 14">2.2.1.6</ecNumber>
    </recommendedName>
</protein>
<dbReference type="GO" id="GO:0005948">
    <property type="term" value="C:acetolactate synthase complex"/>
    <property type="evidence" value="ECO:0007669"/>
    <property type="project" value="TreeGrafter"/>
</dbReference>
<organism evidence="19 20">
    <name type="scientific">Janibacter melonis</name>
    <dbReference type="NCBI Taxonomy" id="262209"/>
    <lineage>
        <taxon>Bacteria</taxon>
        <taxon>Bacillati</taxon>
        <taxon>Actinomycetota</taxon>
        <taxon>Actinomycetes</taxon>
        <taxon>Micrococcales</taxon>
        <taxon>Intrasporangiaceae</taxon>
        <taxon>Janibacter</taxon>
    </lineage>
</organism>
<evidence type="ECO:0000256" key="15">
    <source>
        <dbReference type="SAM" id="MobiDB-lite"/>
    </source>
</evidence>
<dbReference type="CDD" id="cd07035">
    <property type="entry name" value="TPP_PYR_POX_like"/>
    <property type="match status" value="1"/>
</dbReference>
<dbReference type="FunFam" id="3.40.50.1220:FF:000008">
    <property type="entry name" value="Acetolactate synthase"/>
    <property type="match status" value="1"/>
</dbReference>
<keyword evidence="6" id="KW-0285">Flavoprotein</keyword>
<dbReference type="Pfam" id="PF02776">
    <property type="entry name" value="TPP_enzyme_N"/>
    <property type="match status" value="1"/>
</dbReference>
<evidence type="ECO:0000256" key="2">
    <source>
        <dbReference type="ARBA" id="ARBA00005025"/>
    </source>
</evidence>
<dbReference type="InterPro" id="IPR029061">
    <property type="entry name" value="THDP-binding"/>
</dbReference>
<evidence type="ECO:0000256" key="13">
    <source>
        <dbReference type="ARBA" id="ARBA00048670"/>
    </source>
</evidence>
<dbReference type="GO" id="GO:0030976">
    <property type="term" value="F:thiamine pyrophosphate binding"/>
    <property type="evidence" value="ECO:0007669"/>
    <property type="project" value="UniProtKB-UniRule"/>
</dbReference>
<dbReference type="CDD" id="cd02015">
    <property type="entry name" value="TPP_AHAS"/>
    <property type="match status" value="1"/>
</dbReference>